<dbReference type="EMBL" id="JSYN01000021">
    <property type="protein sequence ID" value="KIA92248.1"/>
    <property type="molecule type" value="Genomic_DNA"/>
</dbReference>
<keyword evidence="1" id="KW-0472">Membrane</keyword>
<organism evidence="2 3">
    <name type="scientific">Pedobacter kyungheensis</name>
    <dbReference type="NCBI Taxonomy" id="1069985"/>
    <lineage>
        <taxon>Bacteria</taxon>
        <taxon>Pseudomonadati</taxon>
        <taxon>Bacteroidota</taxon>
        <taxon>Sphingobacteriia</taxon>
        <taxon>Sphingobacteriales</taxon>
        <taxon>Sphingobacteriaceae</taxon>
        <taxon>Pedobacter</taxon>
    </lineage>
</organism>
<keyword evidence="1" id="KW-1133">Transmembrane helix</keyword>
<comment type="caution">
    <text evidence="2">The sequence shown here is derived from an EMBL/GenBank/DDBJ whole genome shotgun (WGS) entry which is preliminary data.</text>
</comment>
<keyword evidence="3" id="KW-1185">Reference proteome</keyword>
<evidence type="ECO:0000313" key="2">
    <source>
        <dbReference type="EMBL" id="KIA92248.1"/>
    </source>
</evidence>
<proteinExistence type="predicted"/>
<name>A0A0C1FKB6_9SPHI</name>
<protein>
    <submittedName>
        <fullName evidence="2">Uncharacterized protein</fullName>
    </submittedName>
</protein>
<accession>A0A0C1FKB6</accession>
<dbReference type="AlphaFoldDB" id="A0A0C1FKB6"/>
<dbReference type="Proteomes" id="UP000031246">
    <property type="component" value="Unassembled WGS sequence"/>
</dbReference>
<sequence length="73" mass="8389">MRFSGKREKELENGQVRFAEKVAAGILGAQRRLADYLNRRTAGFSARRWRTLLLGFCLLFGSYTLYLLIAAIY</sequence>
<feature type="transmembrane region" description="Helical" evidence="1">
    <location>
        <begin position="49"/>
        <end position="72"/>
    </location>
</feature>
<keyword evidence="1" id="KW-0812">Transmembrane</keyword>
<reference evidence="2 3" key="1">
    <citation type="submission" date="2014-10" db="EMBL/GenBank/DDBJ databases">
        <title>Pedobacter Kyungheensis.</title>
        <authorList>
            <person name="Anderson B.M."/>
            <person name="Newman J.D."/>
        </authorList>
    </citation>
    <scope>NUCLEOTIDE SEQUENCE [LARGE SCALE GENOMIC DNA]</scope>
    <source>
        <strain evidence="2 3">KACC 16221</strain>
    </source>
</reference>
<evidence type="ECO:0000313" key="3">
    <source>
        <dbReference type="Proteomes" id="UP000031246"/>
    </source>
</evidence>
<evidence type="ECO:0000256" key="1">
    <source>
        <dbReference type="SAM" id="Phobius"/>
    </source>
</evidence>
<gene>
    <name evidence="2" type="ORF">OC25_17580</name>
</gene>
<dbReference type="RefSeq" id="WP_039478758.1">
    <property type="nucleotide sequence ID" value="NZ_JSYN01000021.1"/>
</dbReference>